<evidence type="ECO:0000313" key="1">
    <source>
        <dbReference type="EMBL" id="KAH7906772.1"/>
    </source>
</evidence>
<comment type="caution">
    <text evidence="1">The sequence shown here is derived from an EMBL/GenBank/DDBJ whole genome shotgun (WGS) entry which is preliminary data.</text>
</comment>
<protein>
    <submittedName>
        <fullName evidence="1">Uncharacterized protein</fullName>
    </submittedName>
</protein>
<accession>A0ACB8A1D3</accession>
<name>A0ACB8A1D3_9AGAM</name>
<sequence>MHHLVHLLSRLYTLAAAIAAHSVAISSTLFRLSYRWYTTRFWWEDAWAALALLLDVLCLICSAIEVPVLDAGPVPLIDEVSIWVISIGLTCVVWSARMSVAFSFIRVAKPAPKLRRFAHCVTLAFALMWMSLAGQKLYVCFHRSRCQMGSDVAISQLVADSVSDSILVALPFALLRGVKLSKNARILILCAFSASILITAVTVVLSALLFLPSPGTTALIVAHVQAALSLLICNLLVIVTFAYRMCHRSDSDGDLDQSYIRSDGPDTAQFTTVILSQQMAEPCGYAPEVHSRCIGSEGG</sequence>
<dbReference type="EMBL" id="MU267977">
    <property type="protein sequence ID" value="KAH7906772.1"/>
    <property type="molecule type" value="Genomic_DNA"/>
</dbReference>
<gene>
    <name evidence="1" type="ORF">BJ138DRAFT_1015655</name>
</gene>
<organism evidence="1 2">
    <name type="scientific">Hygrophoropsis aurantiaca</name>
    <dbReference type="NCBI Taxonomy" id="72124"/>
    <lineage>
        <taxon>Eukaryota</taxon>
        <taxon>Fungi</taxon>
        <taxon>Dikarya</taxon>
        <taxon>Basidiomycota</taxon>
        <taxon>Agaricomycotina</taxon>
        <taxon>Agaricomycetes</taxon>
        <taxon>Agaricomycetidae</taxon>
        <taxon>Boletales</taxon>
        <taxon>Coniophorineae</taxon>
        <taxon>Hygrophoropsidaceae</taxon>
        <taxon>Hygrophoropsis</taxon>
    </lineage>
</organism>
<dbReference type="Proteomes" id="UP000790377">
    <property type="component" value="Unassembled WGS sequence"/>
</dbReference>
<proteinExistence type="predicted"/>
<evidence type="ECO:0000313" key="2">
    <source>
        <dbReference type="Proteomes" id="UP000790377"/>
    </source>
</evidence>
<reference evidence="1" key="1">
    <citation type="journal article" date="2021" name="New Phytol.">
        <title>Evolutionary innovations through gain and loss of genes in the ectomycorrhizal Boletales.</title>
        <authorList>
            <person name="Wu G."/>
            <person name="Miyauchi S."/>
            <person name="Morin E."/>
            <person name="Kuo A."/>
            <person name="Drula E."/>
            <person name="Varga T."/>
            <person name="Kohler A."/>
            <person name="Feng B."/>
            <person name="Cao Y."/>
            <person name="Lipzen A."/>
            <person name="Daum C."/>
            <person name="Hundley H."/>
            <person name="Pangilinan J."/>
            <person name="Johnson J."/>
            <person name="Barry K."/>
            <person name="LaButti K."/>
            <person name="Ng V."/>
            <person name="Ahrendt S."/>
            <person name="Min B."/>
            <person name="Choi I.G."/>
            <person name="Park H."/>
            <person name="Plett J.M."/>
            <person name="Magnuson J."/>
            <person name="Spatafora J.W."/>
            <person name="Nagy L.G."/>
            <person name="Henrissat B."/>
            <person name="Grigoriev I.V."/>
            <person name="Yang Z.L."/>
            <person name="Xu J."/>
            <person name="Martin F.M."/>
        </authorList>
    </citation>
    <scope>NUCLEOTIDE SEQUENCE</scope>
    <source>
        <strain evidence="1">ATCC 28755</strain>
    </source>
</reference>
<keyword evidence="2" id="KW-1185">Reference proteome</keyword>